<keyword evidence="1" id="KW-1133">Transmembrane helix</keyword>
<accession>A0ABX2AKK3</accession>
<dbReference type="EMBL" id="JABKKF010000003">
    <property type="protein sequence ID" value="NPD91718.1"/>
    <property type="molecule type" value="Genomic_DNA"/>
</dbReference>
<dbReference type="SMART" id="SM00220">
    <property type="entry name" value="S_TKc"/>
    <property type="match status" value="1"/>
</dbReference>
<keyword evidence="4" id="KW-1185">Reference proteome</keyword>
<organism evidence="3 4">
    <name type="scientific">Xylanibacter muris</name>
    <dbReference type="NCBI Taxonomy" id="2736290"/>
    <lineage>
        <taxon>Bacteria</taxon>
        <taxon>Pseudomonadati</taxon>
        <taxon>Bacteroidota</taxon>
        <taxon>Bacteroidia</taxon>
        <taxon>Bacteroidales</taxon>
        <taxon>Prevotellaceae</taxon>
        <taxon>Xylanibacter</taxon>
    </lineage>
</organism>
<keyword evidence="3" id="KW-0418">Kinase</keyword>
<keyword evidence="3" id="KW-0808">Transferase</keyword>
<dbReference type="Pfam" id="PF00069">
    <property type="entry name" value="Pkinase"/>
    <property type="match status" value="1"/>
</dbReference>
<gene>
    <name evidence="3" type="ORF">HPS56_05015</name>
</gene>
<dbReference type="PROSITE" id="PS00108">
    <property type="entry name" value="PROTEIN_KINASE_ST"/>
    <property type="match status" value="1"/>
</dbReference>
<dbReference type="SUPFAM" id="SSF56112">
    <property type="entry name" value="Protein kinase-like (PK-like)"/>
    <property type="match status" value="1"/>
</dbReference>
<dbReference type="GO" id="GO:0004674">
    <property type="term" value="F:protein serine/threonine kinase activity"/>
    <property type="evidence" value="ECO:0007669"/>
    <property type="project" value="UniProtKB-KW"/>
</dbReference>
<name>A0ABX2AKK3_9BACT</name>
<reference evidence="3 4" key="1">
    <citation type="submission" date="2020-05" db="EMBL/GenBank/DDBJ databases">
        <title>Distinct polysaccharide utilization as determinants for interspecies competition between intestinal Prevotella spp.</title>
        <authorList>
            <person name="Galvez E.J.C."/>
            <person name="Iljazovic A."/>
            <person name="Strowig T."/>
        </authorList>
    </citation>
    <scope>NUCLEOTIDE SEQUENCE [LARGE SCALE GENOMIC DNA]</scope>
    <source>
        <strain evidence="3 4">PMUR</strain>
    </source>
</reference>
<keyword evidence="1" id="KW-0472">Membrane</keyword>
<proteinExistence type="predicted"/>
<comment type="caution">
    <text evidence="3">The sequence shown here is derived from an EMBL/GenBank/DDBJ whole genome shotgun (WGS) entry which is preliminary data.</text>
</comment>
<protein>
    <submittedName>
        <fullName evidence="3">Serine/threonine protein kinase</fullName>
    </submittedName>
</protein>
<dbReference type="InterPro" id="IPR053235">
    <property type="entry name" value="Ser_Thr_kinase"/>
</dbReference>
<dbReference type="InterPro" id="IPR000719">
    <property type="entry name" value="Prot_kinase_dom"/>
</dbReference>
<dbReference type="CDD" id="cd14014">
    <property type="entry name" value="STKc_PknB_like"/>
    <property type="match status" value="1"/>
</dbReference>
<dbReference type="PROSITE" id="PS50011">
    <property type="entry name" value="PROTEIN_KINASE_DOM"/>
    <property type="match status" value="1"/>
</dbReference>
<dbReference type="PANTHER" id="PTHR24361">
    <property type="entry name" value="MITOGEN-ACTIVATED KINASE KINASE KINASE"/>
    <property type="match status" value="1"/>
</dbReference>
<feature type="transmembrane region" description="Helical" evidence="1">
    <location>
        <begin position="297"/>
        <end position="317"/>
    </location>
</feature>
<evidence type="ECO:0000313" key="4">
    <source>
        <dbReference type="Proteomes" id="UP000714420"/>
    </source>
</evidence>
<evidence type="ECO:0000259" key="2">
    <source>
        <dbReference type="PROSITE" id="PS50011"/>
    </source>
</evidence>
<evidence type="ECO:0000313" key="3">
    <source>
        <dbReference type="EMBL" id="NPD91718.1"/>
    </source>
</evidence>
<dbReference type="Proteomes" id="UP000714420">
    <property type="component" value="Unassembled WGS sequence"/>
</dbReference>
<dbReference type="InterPro" id="IPR008271">
    <property type="entry name" value="Ser/Thr_kinase_AS"/>
</dbReference>
<sequence>MHDLGKYINEGILFDGHYRLIKLLSTEGGTADVWLAENYESIDTKLSEETDDVIRIDGTGVLVAIKIYRPKSILDVDGEQNFRSEFKTIFNCHHTNLLPTTDYSIYDGMPYLVMPFCENGSAESLVGKFSNEDDIWKFLSDVASGLNYLHSSNPPIIHQDIKPANILIDTNRNYCITDFGISVKSGVENDLYWDNESCGTTIYMPPERFKDGYKPDTSSDIWSLGATVYELLTGDVPFGDKGGAAQLDGIQIPPINSAVSKKIKSIIYACLSENPQKRPSAEYIAEYAQKKGKKNHYMFMGILSLITGSVFCILSIWNSKPKELDLFTIYRNSGDSILSLQKQETNAAEHINYSMSIKRLNEAFSKYSKALKERNKDRTIRDSLHKRITSIQNVITDLKEYKGICDTLDFVTNENLPFQIEVFSEKRDKMSGVLKNKINSL</sequence>
<feature type="domain" description="Protein kinase" evidence="2">
    <location>
        <begin position="19"/>
        <end position="299"/>
    </location>
</feature>
<keyword evidence="3" id="KW-0723">Serine/threonine-protein kinase</keyword>
<dbReference type="RefSeq" id="WP_172274838.1">
    <property type="nucleotide sequence ID" value="NZ_CASGMU010000005.1"/>
</dbReference>
<dbReference type="InterPro" id="IPR011009">
    <property type="entry name" value="Kinase-like_dom_sf"/>
</dbReference>
<dbReference type="Gene3D" id="1.10.510.10">
    <property type="entry name" value="Transferase(Phosphotransferase) domain 1"/>
    <property type="match status" value="1"/>
</dbReference>
<evidence type="ECO:0000256" key="1">
    <source>
        <dbReference type="SAM" id="Phobius"/>
    </source>
</evidence>
<dbReference type="Gene3D" id="3.30.200.20">
    <property type="entry name" value="Phosphorylase Kinase, domain 1"/>
    <property type="match status" value="1"/>
</dbReference>
<keyword evidence="1" id="KW-0812">Transmembrane</keyword>